<feature type="domain" description="CO dehydrogenase/acetyl-CoA synthase delta subunit TIM barrel" evidence="1">
    <location>
        <begin position="1"/>
        <end position="89"/>
    </location>
</feature>
<dbReference type="AlphaFoldDB" id="X1KYH7"/>
<proteinExistence type="predicted"/>
<evidence type="ECO:0000313" key="2">
    <source>
        <dbReference type="EMBL" id="GAI12137.1"/>
    </source>
</evidence>
<name>X1KYH7_9ZZZZ</name>
<organism evidence="2">
    <name type="scientific">marine sediment metagenome</name>
    <dbReference type="NCBI Taxonomy" id="412755"/>
    <lineage>
        <taxon>unclassified sequences</taxon>
        <taxon>metagenomes</taxon>
        <taxon>ecological metagenomes</taxon>
    </lineage>
</organism>
<reference evidence="2" key="1">
    <citation type="journal article" date="2014" name="Front. Microbiol.">
        <title>High frequency of phylogenetically diverse reductive dehalogenase-homologous genes in deep subseafloor sedimentary metagenomes.</title>
        <authorList>
            <person name="Kawai M."/>
            <person name="Futagami T."/>
            <person name="Toyoda A."/>
            <person name="Takaki Y."/>
            <person name="Nishi S."/>
            <person name="Hori S."/>
            <person name="Arai W."/>
            <person name="Tsubouchi T."/>
            <person name="Morono Y."/>
            <person name="Uchiyama I."/>
            <person name="Ito T."/>
            <person name="Fujiyama A."/>
            <person name="Inagaki F."/>
            <person name="Takami H."/>
        </authorList>
    </citation>
    <scope>NUCLEOTIDE SEQUENCE</scope>
    <source>
        <strain evidence="2">Expedition CK06-06</strain>
    </source>
</reference>
<comment type="caution">
    <text evidence="2">The sequence shown here is derived from an EMBL/GenBank/DDBJ whole genome shotgun (WGS) entry which is preliminary data.</text>
</comment>
<feature type="non-terminal residue" evidence="2">
    <location>
        <position position="1"/>
    </location>
</feature>
<dbReference type="EMBL" id="BARV01003820">
    <property type="protein sequence ID" value="GAI12137.1"/>
    <property type="molecule type" value="Genomic_DNA"/>
</dbReference>
<accession>X1KYH7</accession>
<dbReference type="InterPro" id="IPR016041">
    <property type="entry name" value="Ac-CoA_synth_d_su_TIM-brl"/>
</dbReference>
<evidence type="ECO:0000259" key="1">
    <source>
        <dbReference type="Pfam" id="PF03599"/>
    </source>
</evidence>
<dbReference type="InterPro" id="IPR011005">
    <property type="entry name" value="Dihydropteroate_synth-like_sf"/>
</dbReference>
<dbReference type="Gene3D" id="3.20.20.20">
    <property type="entry name" value="Dihydropteroate synthase-like"/>
    <property type="match status" value="1"/>
</dbReference>
<gene>
    <name evidence="2" type="ORF">S06H3_08891</name>
</gene>
<sequence>ERIVIDPLSSALGYGMEYSFTLIERVKQIGIIVKDSMTQMPMIANLGGECWKTKQAKESKEQGLLWEGITALSLLLAGANILILRHPEALRLIKETIGGEIWQK</sequence>
<dbReference type="Pfam" id="PF03599">
    <property type="entry name" value="CdhD"/>
    <property type="match status" value="1"/>
</dbReference>
<protein>
    <recommendedName>
        <fullName evidence="1">CO dehydrogenase/acetyl-CoA synthase delta subunit TIM barrel domain-containing protein</fullName>
    </recommendedName>
</protein>